<feature type="transmembrane region" description="Helical" evidence="1">
    <location>
        <begin position="63"/>
        <end position="81"/>
    </location>
</feature>
<keyword evidence="1" id="KW-1133">Transmembrane helix</keyword>
<sequence>MTRSSRRMFMELQAIQRMARPVKLRRIARNRRGFAAGLCAEEAKLRSALYQHHTVYRIRAVEMVRTFLRLLLVLLIAPLNASPGHHGAVFGRAAVSLSYLCFSGYLLLAFTHWLFQVSCRLEKVSSFGRSELY</sequence>
<name>A0ABR1MXH8_9PEZI</name>
<dbReference type="EMBL" id="JBBPBF010000048">
    <property type="protein sequence ID" value="KAK7606431.1"/>
    <property type="molecule type" value="Genomic_DNA"/>
</dbReference>
<feature type="transmembrane region" description="Helical" evidence="1">
    <location>
        <begin position="93"/>
        <end position="115"/>
    </location>
</feature>
<keyword evidence="3" id="KW-1185">Reference proteome</keyword>
<keyword evidence="1" id="KW-0812">Transmembrane</keyword>
<evidence type="ECO:0000313" key="3">
    <source>
        <dbReference type="Proteomes" id="UP001367316"/>
    </source>
</evidence>
<proteinExistence type="predicted"/>
<keyword evidence="1" id="KW-0472">Membrane</keyword>
<gene>
    <name evidence="2" type="ORF">JOL62DRAFT_336752</name>
</gene>
<evidence type="ECO:0008006" key="4">
    <source>
        <dbReference type="Google" id="ProtNLM"/>
    </source>
</evidence>
<protein>
    <recommendedName>
        <fullName evidence="4">Transmembrane protein</fullName>
    </recommendedName>
</protein>
<accession>A0ABR1MXH8</accession>
<comment type="caution">
    <text evidence="2">The sequence shown here is derived from an EMBL/GenBank/DDBJ whole genome shotgun (WGS) entry which is preliminary data.</text>
</comment>
<reference evidence="2 3" key="1">
    <citation type="submission" date="2024-04" db="EMBL/GenBank/DDBJ databases">
        <title>Phyllosticta paracitricarpa is synonymous to the EU quarantine fungus P. citricarpa based on phylogenomic analyses.</title>
        <authorList>
            <consortium name="Lawrence Berkeley National Laboratory"/>
            <person name="Van ingen-buijs V.A."/>
            <person name="Van westerhoven A.C."/>
            <person name="Haridas S."/>
            <person name="Skiadas P."/>
            <person name="Martin F."/>
            <person name="Groenewald J.Z."/>
            <person name="Crous P.W."/>
            <person name="Seidl M.F."/>
        </authorList>
    </citation>
    <scope>NUCLEOTIDE SEQUENCE [LARGE SCALE GENOMIC DNA]</scope>
    <source>
        <strain evidence="2 3">CBS 141358</strain>
    </source>
</reference>
<dbReference type="Proteomes" id="UP001367316">
    <property type="component" value="Unassembled WGS sequence"/>
</dbReference>
<evidence type="ECO:0000256" key="1">
    <source>
        <dbReference type="SAM" id="Phobius"/>
    </source>
</evidence>
<evidence type="ECO:0000313" key="2">
    <source>
        <dbReference type="EMBL" id="KAK7606431.1"/>
    </source>
</evidence>
<organism evidence="2 3">
    <name type="scientific">Phyllosticta paracitricarpa</name>
    <dbReference type="NCBI Taxonomy" id="2016321"/>
    <lineage>
        <taxon>Eukaryota</taxon>
        <taxon>Fungi</taxon>
        <taxon>Dikarya</taxon>
        <taxon>Ascomycota</taxon>
        <taxon>Pezizomycotina</taxon>
        <taxon>Dothideomycetes</taxon>
        <taxon>Dothideomycetes incertae sedis</taxon>
        <taxon>Botryosphaeriales</taxon>
        <taxon>Phyllostictaceae</taxon>
        <taxon>Phyllosticta</taxon>
    </lineage>
</organism>